<dbReference type="EMBL" id="JFHD01000065">
    <property type="protein sequence ID" value="KDR24823.1"/>
    <property type="molecule type" value="Genomic_DNA"/>
</dbReference>
<name>A0A656QAI0_9BURK</name>
<feature type="compositionally biased region" description="Polar residues" evidence="1">
    <location>
        <begin position="54"/>
        <end position="67"/>
    </location>
</feature>
<dbReference type="InterPro" id="IPR021327">
    <property type="entry name" value="DUF2934"/>
</dbReference>
<evidence type="ECO:0000256" key="1">
    <source>
        <dbReference type="SAM" id="MobiDB-lite"/>
    </source>
</evidence>
<protein>
    <recommendedName>
        <fullName evidence="4">DUF2934 domain-containing protein</fullName>
    </recommendedName>
</protein>
<dbReference type="AlphaFoldDB" id="A0A656QAI0"/>
<evidence type="ECO:0000313" key="3">
    <source>
        <dbReference type="Proteomes" id="UP000027451"/>
    </source>
</evidence>
<feature type="region of interest" description="Disordered" evidence="1">
    <location>
        <begin position="42"/>
        <end position="67"/>
    </location>
</feature>
<dbReference type="Proteomes" id="UP000027451">
    <property type="component" value="Unassembled WGS sequence"/>
</dbReference>
<reference evidence="2 3" key="1">
    <citation type="submission" date="2014-03" db="EMBL/GenBank/DDBJ databases">
        <title>Draft Genome Sequences of Four Burkholderia Strains.</title>
        <authorList>
            <person name="Liu X.Y."/>
            <person name="Li C.X."/>
            <person name="Xu J.H."/>
        </authorList>
    </citation>
    <scope>NUCLEOTIDE SEQUENCE [LARGE SCALE GENOMIC DNA]</scope>
    <source>
        <strain evidence="2 3">OP-1</strain>
    </source>
</reference>
<proteinExistence type="predicted"/>
<dbReference type="Pfam" id="PF11154">
    <property type="entry name" value="DUF2934"/>
    <property type="match status" value="1"/>
</dbReference>
<evidence type="ECO:0008006" key="4">
    <source>
        <dbReference type="Google" id="ProtNLM"/>
    </source>
</evidence>
<evidence type="ECO:0000313" key="2">
    <source>
        <dbReference type="EMBL" id="KDR24823.1"/>
    </source>
</evidence>
<keyword evidence="3" id="KW-1185">Reference proteome</keyword>
<comment type="caution">
    <text evidence="2">The sequence shown here is derived from an EMBL/GenBank/DDBJ whole genome shotgun (WGS) entry which is preliminary data.</text>
</comment>
<dbReference type="RefSeq" id="WP_008344828.1">
    <property type="nucleotide sequence ID" value="NZ_JFHD01000065.1"/>
</dbReference>
<accession>A0A656QAI0</accession>
<gene>
    <name evidence="2" type="ORF">BG60_33795</name>
</gene>
<sequence>MNVPFSEEQVRALAYQLWEEAGSPEGQSEKFWGLARKQLEGTSDSLESGADAMSTESKGSTPTMPEE</sequence>
<dbReference type="OrthoDB" id="8909820at2"/>
<organism evidence="2 3">
    <name type="scientific">Caballeronia zhejiangensis</name>
    <dbReference type="NCBI Taxonomy" id="871203"/>
    <lineage>
        <taxon>Bacteria</taxon>
        <taxon>Pseudomonadati</taxon>
        <taxon>Pseudomonadota</taxon>
        <taxon>Betaproteobacteria</taxon>
        <taxon>Burkholderiales</taxon>
        <taxon>Burkholderiaceae</taxon>
        <taxon>Caballeronia</taxon>
    </lineage>
</organism>